<dbReference type="Pfam" id="PF00476">
    <property type="entry name" value="DNA_pol_A"/>
    <property type="match status" value="1"/>
</dbReference>
<dbReference type="InterPro" id="IPR002562">
    <property type="entry name" value="3'-5'_exonuclease_dom"/>
</dbReference>
<evidence type="ECO:0000256" key="13">
    <source>
        <dbReference type="ARBA" id="ARBA00023204"/>
    </source>
</evidence>
<evidence type="ECO:0000259" key="20">
    <source>
        <dbReference type="SMART" id="SM00482"/>
    </source>
</evidence>
<evidence type="ECO:0000256" key="1">
    <source>
        <dbReference type="ARBA" id="ARBA00007705"/>
    </source>
</evidence>
<dbReference type="SMART" id="SM00475">
    <property type="entry name" value="53EXOc"/>
    <property type="match status" value="1"/>
</dbReference>
<evidence type="ECO:0000256" key="7">
    <source>
        <dbReference type="ARBA" id="ARBA00022722"/>
    </source>
</evidence>
<keyword evidence="6 17" id="KW-0235">DNA replication</keyword>
<dbReference type="RefSeq" id="WP_010934838.1">
    <property type="nucleotide sequence ID" value="NC_002935.2"/>
</dbReference>
<dbReference type="InterPro" id="IPR002421">
    <property type="entry name" value="5-3_exonuclease"/>
</dbReference>
<reference evidence="21 22" key="1">
    <citation type="journal article" date="2003" name="Nucleic Acids Res.">
        <title>The complete genome sequence and analysis of Corynebacterium diphtheriae NCTC13129.</title>
        <authorList>
            <person name="Cerdeno-Tarraga A.M."/>
            <person name="Efstratiou A."/>
            <person name="Dover L.G."/>
            <person name="Holden M.T.G."/>
            <person name="Pallen M."/>
            <person name="Bentley S.D."/>
            <person name="Besra G.S."/>
            <person name="Churcher C."/>
            <person name="James K.D."/>
            <person name="De Zoysa A."/>
            <person name="Chillingworth T."/>
            <person name="Cronin A."/>
            <person name="Dowd L."/>
            <person name="Feltwell T."/>
            <person name="Hamlin N."/>
            <person name="Holroyd S."/>
            <person name="Jagels K."/>
            <person name="Moule S."/>
            <person name="Quail M.A."/>
            <person name="Rabbinowitsch E."/>
            <person name="Rutherford K."/>
            <person name="Thomson N.R."/>
            <person name="Unwin L."/>
            <person name="Whitehead S."/>
            <person name="Barrell B.G.Parkhill.J."/>
        </authorList>
    </citation>
    <scope>NUCLEOTIDE SEQUENCE [LARGE SCALE GENOMIC DNA]</scope>
    <source>
        <strain evidence="22">ATCC 700971 / NCTC 13129 / Biotype gravis</strain>
    </source>
</reference>
<dbReference type="InterPro" id="IPR036397">
    <property type="entry name" value="RNaseH_sf"/>
</dbReference>
<feature type="domain" description="5'-3' exonuclease" evidence="19">
    <location>
        <begin position="16"/>
        <end position="276"/>
    </location>
</feature>
<dbReference type="GO" id="GO:0006302">
    <property type="term" value="P:double-strand break repair"/>
    <property type="evidence" value="ECO:0007669"/>
    <property type="project" value="TreeGrafter"/>
</dbReference>
<dbReference type="GO" id="GO:0008408">
    <property type="term" value="F:3'-5' exonuclease activity"/>
    <property type="evidence" value="ECO:0007669"/>
    <property type="project" value="InterPro"/>
</dbReference>
<evidence type="ECO:0000256" key="2">
    <source>
        <dbReference type="ARBA" id="ARBA00012417"/>
    </source>
</evidence>
<dbReference type="PRINTS" id="PR00868">
    <property type="entry name" value="DNAPOLI"/>
</dbReference>
<dbReference type="InterPro" id="IPR019760">
    <property type="entry name" value="DNA-dir_DNA_pol_A_CS"/>
</dbReference>
<name>Q6NHJ1_CORDI</name>
<keyword evidence="5 17" id="KW-0548">Nucleotidyltransferase</keyword>
<keyword evidence="8 17" id="KW-0227">DNA damage</keyword>
<dbReference type="FunFam" id="1.10.150.20:FF:000002">
    <property type="entry name" value="DNA polymerase I"/>
    <property type="match status" value="1"/>
</dbReference>
<dbReference type="GO" id="GO:0006261">
    <property type="term" value="P:DNA-templated DNA replication"/>
    <property type="evidence" value="ECO:0007669"/>
    <property type="project" value="UniProtKB-UniRule"/>
</dbReference>
<dbReference type="Gene3D" id="3.30.70.370">
    <property type="match status" value="1"/>
</dbReference>
<dbReference type="InterPro" id="IPR020046">
    <property type="entry name" value="5-3_exonucl_a-hlix_arch_N"/>
</dbReference>
<dbReference type="CDD" id="cd09898">
    <property type="entry name" value="H3TH_53EXO"/>
    <property type="match status" value="1"/>
</dbReference>
<evidence type="ECO:0000256" key="3">
    <source>
        <dbReference type="ARBA" id="ARBA00020311"/>
    </source>
</evidence>
<dbReference type="PANTHER" id="PTHR10133:SF27">
    <property type="entry name" value="DNA POLYMERASE NU"/>
    <property type="match status" value="1"/>
</dbReference>
<dbReference type="Gene3D" id="3.30.420.10">
    <property type="entry name" value="Ribonuclease H-like superfamily/Ribonuclease H"/>
    <property type="match status" value="1"/>
</dbReference>
<keyword evidence="9" id="KW-0378">Hydrolase</keyword>
<dbReference type="Pfam" id="PF02739">
    <property type="entry name" value="5_3_exonuc_N"/>
    <property type="match status" value="1"/>
</dbReference>
<dbReference type="InterPro" id="IPR008918">
    <property type="entry name" value="HhH2"/>
</dbReference>
<evidence type="ECO:0000256" key="16">
    <source>
        <dbReference type="NCBIfam" id="TIGR00593"/>
    </source>
</evidence>
<keyword evidence="4 17" id="KW-0808">Transferase</keyword>
<dbReference type="Proteomes" id="UP000002198">
    <property type="component" value="Chromosome"/>
</dbReference>
<dbReference type="SMART" id="SM00482">
    <property type="entry name" value="POLAc"/>
    <property type="match status" value="1"/>
</dbReference>
<evidence type="ECO:0000256" key="14">
    <source>
        <dbReference type="ARBA" id="ARBA00049244"/>
    </source>
</evidence>
<evidence type="ECO:0000256" key="8">
    <source>
        <dbReference type="ARBA" id="ARBA00022763"/>
    </source>
</evidence>
<dbReference type="InterPro" id="IPR043502">
    <property type="entry name" value="DNA/RNA_pol_sf"/>
</dbReference>
<dbReference type="GO" id="GO:0008409">
    <property type="term" value="F:5'-3' exonuclease activity"/>
    <property type="evidence" value="ECO:0007669"/>
    <property type="project" value="InterPro"/>
</dbReference>
<keyword evidence="22" id="KW-1185">Reference proteome</keyword>
<dbReference type="SUPFAM" id="SSF56672">
    <property type="entry name" value="DNA/RNA polymerases"/>
    <property type="match status" value="1"/>
</dbReference>
<evidence type="ECO:0000256" key="9">
    <source>
        <dbReference type="ARBA" id="ARBA00022801"/>
    </source>
</evidence>
<gene>
    <name evidence="17 21" type="primary">polA</name>
    <name evidence="21" type="ordered locus">DIP1146</name>
</gene>
<dbReference type="FunFam" id="3.40.50.1010:FF:000001">
    <property type="entry name" value="DNA polymerase I"/>
    <property type="match status" value="1"/>
</dbReference>
<dbReference type="KEGG" id="cdi:DIP1146"/>
<keyword evidence="11 17" id="KW-0239">DNA-directed DNA polymerase</keyword>
<dbReference type="SUPFAM" id="SSF47807">
    <property type="entry name" value="5' to 3' exonuclease, C-terminal subdomain"/>
    <property type="match status" value="1"/>
</dbReference>
<dbReference type="SMART" id="SM00474">
    <property type="entry name" value="35EXOc"/>
    <property type="match status" value="1"/>
</dbReference>
<dbReference type="CDD" id="cd08637">
    <property type="entry name" value="DNA_pol_A_pol_I_C"/>
    <property type="match status" value="1"/>
</dbReference>
<evidence type="ECO:0000256" key="11">
    <source>
        <dbReference type="ARBA" id="ARBA00022932"/>
    </source>
</evidence>
<evidence type="ECO:0000256" key="12">
    <source>
        <dbReference type="ARBA" id="ARBA00023125"/>
    </source>
</evidence>
<dbReference type="HOGENOM" id="CLU_004675_0_0_11"/>
<keyword evidence="12 17" id="KW-0238">DNA-binding</keyword>
<dbReference type="InterPro" id="IPR012337">
    <property type="entry name" value="RNaseH-like_sf"/>
</dbReference>
<protein>
    <recommendedName>
        <fullName evidence="3 16">DNA polymerase I</fullName>
        <ecNumber evidence="2 16">2.7.7.7</ecNumber>
    </recommendedName>
</protein>
<dbReference type="InterPro" id="IPR001098">
    <property type="entry name" value="DNA-dir_DNA_pol_A_palm_dom"/>
</dbReference>
<dbReference type="STRING" id="257309.DIP1146"/>
<dbReference type="SUPFAM" id="SSF53098">
    <property type="entry name" value="Ribonuclease H-like"/>
    <property type="match status" value="1"/>
</dbReference>
<feature type="domain" description="3'-5' exonuclease" evidence="18">
    <location>
        <begin position="319"/>
        <end position="487"/>
    </location>
</feature>
<dbReference type="GO" id="GO:0003677">
    <property type="term" value="F:DNA binding"/>
    <property type="evidence" value="ECO:0007669"/>
    <property type="project" value="UniProtKB-UniRule"/>
</dbReference>
<evidence type="ECO:0000256" key="6">
    <source>
        <dbReference type="ARBA" id="ARBA00022705"/>
    </source>
</evidence>
<evidence type="ECO:0000313" key="22">
    <source>
        <dbReference type="Proteomes" id="UP000002198"/>
    </source>
</evidence>
<comment type="catalytic activity">
    <reaction evidence="14 17">
        <text>DNA(n) + a 2'-deoxyribonucleoside 5'-triphosphate = DNA(n+1) + diphosphate</text>
        <dbReference type="Rhea" id="RHEA:22508"/>
        <dbReference type="Rhea" id="RHEA-COMP:17339"/>
        <dbReference type="Rhea" id="RHEA-COMP:17340"/>
        <dbReference type="ChEBI" id="CHEBI:33019"/>
        <dbReference type="ChEBI" id="CHEBI:61560"/>
        <dbReference type="ChEBI" id="CHEBI:173112"/>
        <dbReference type="EC" id="2.7.7.7"/>
    </reaction>
</comment>
<dbReference type="FunFam" id="1.10.150.20:FF:000003">
    <property type="entry name" value="DNA polymerase I"/>
    <property type="match status" value="1"/>
</dbReference>
<comment type="similarity">
    <text evidence="1 17">Belongs to the DNA polymerase type-A family.</text>
</comment>
<dbReference type="InterPro" id="IPR029060">
    <property type="entry name" value="PIN-like_dom_sf"/>
</dbReference>
<dbReference type="NCBIfam" id="NF004397">
    <property type="entry name" value="PRK05755.1"/>
    <property type="match status" value="1"/>
</dbReference>
<dbReference type="SUPFAM" id="SSF88723">
    <property type="entry name" value="PIN domain-like"/>
    <property type="match status" value="1"/>
</dbReference>
<evidence type="ECO:0000256" key="15">
    <source>
        <dbReference type="ARBA" id="ARBA00053603"/>
    </source>
</evidence>
<accession>Q6NHJ1</accession>
<evidence type="ECO:0000313" key="21">
    <source>
        <dbReference type="EMBL" id="CAE49666.1"/>
    </source>
</evidence>
<evidence type="ECO:0000259" key="18">
    <source>
        <dbReference type="SMART" id="SM00474"/>
    </source>
</evidence>
<evidence type="ECO:0000259" key="19">
    <source>
        <dbReference type="SMART" id="SM00475"/>
    </source>
</evidence>
<dbReference type="PANTHER" id="PTHR10133">
    <property type="entry name" value="DNA POLYMERASE I"/>
    <property type="match status" value="1"/>
</dbReference>
<keyword evidence="10" id="KW-0269">Exonuclease</keyword>
<dbReference type="PROSITE" id="PS00447">
    <property type="entry name" value="DNA_POLYMERASE_A"/>
    <property type="match status" value="1"/>
</dbReference>
<dbReference type="AlphaFoldDB" id="Q6NHJ1"/>
<dbReference type="EC" id="2.7.7.7" evidence="2 16"/>
<evidence type="ECO:0000256" key="10">
    <source>
        <dbReference type="ARBA" id="ARBA00022839"/>
    </source>
</evidence>
<dbReference type="Gene3D" id="3.40.50.1010">
    <property type="entry name" value="5'-nuclease"/>
    <property type="match status" value="1"/>
</dbReference>
<dbReference type="CDD" id="cd06140">
    <property type="entry name" value="DNA_polA_I_Bacillus_like_exo"/>
    <property type="match status" value="1"/>
</dbReference>
<evidence type="ECO:0000256" key="5">
    <source>
        <dbReference type="ARBA" id="ARBA00022695"/>
    </source>
</evidence>
<evidence type="ECO:0000256" key="4">
    <source>
        <dbReference type="ARBA" id="ARBA00022679"/>
    </source>
</evidence>
<dbReference type="InterPro" id="IPR036279">
    <property type="entry name" value="5-3_exonuclease_C_sf"/>
</dbReference>
<dbReference type="CDD" id="cd09859">
    <property type="entry name" value="PIN_53EXO"/>
    <property type="match status" value="1"/>
</dbReference>
<dbReference type="InterPro" id="IPR002298">
    <property type="entry name" value="DNA_polymerase_A"/>
</dbReference>
<evidence type="ECO:0000256" key="17">
    <source>
        <dbReference type="RuleBase" id="RU004460"/>
    </source>
</evidence>
<dbReference type="GO" id="GO:0003887">
    <property type="term" value="F:DNA-directed DNA polymerase activity"/>
    <property type="evidence" value="ECO:0007669"/>
    <property type="project" value="UniProtKB-UniRule"/>
</dbReference>
<dbReference type="Pfam" id="PF22619">
    <property type="entry name" value="DNA_polI_exo1"/>
    <property type="match status" value="1"/>
</dbReference>
<feature type="domain" description="DNA-directed DNA polymerase family A palm" evidence="20">
    <location>
        <begin position="655"/>
        <end position="862"/>
    </location>
</feature>
<dbReference type="Gene3D" id="1.10.150.20">
    <property type="entry name" value="5' to 3' exonuclease, C-terminal subdomain"/>
    <property type="match status" value="2"/>
</dbReference>
<sequence length="899" mass="99019">MLDVLVTLAIVTSNANRLMLIDGHSMAFRAFYALPAENFSTSGGQATNAVYGFLSMLSSLLVEEKPTHVAVAFDVGRQTFRTEMFPEYKAQREAAPPEFKGQVEIIKEVLETLGITTLEKENFEADDIIATLATAAGPLGFDTYIVTGDRDSFQLVNESTTVLYPMRGVSVLHRFTPEAVEEKYGLTPVQYPDFAALRGDPSDNLPNIPGVGEKTATKWIVQYGNLDSLLAHADEIKGKAGNSFRERLDQVRMNRTLTEMIKDLELPYAPDQLERKPADASAIASKFDELEFGSNLRDRVIHAVDAQGNVSEESEEYKPEVVIDHEKLASWLATRAGQSLALYVRGHGSPASGDAESAAIVDKQFHAVAFDFGDLDADDDQAFAQWIASDSPKYLHEAKAVFHMLAGRGYTLNGIEHDTAIAGYLLRPGQRTYDLKDVYQRHLQRQLGGGSSESGQLSLLDAPDAQELVDSAVAILELSKSLTAQLQAIDAYELYREMELPLVGVLARMEATGICVDVATLREQRDIFVEQVKEEESAARELAGDETLNLSSPKQLQVVLFDTLGLPKTKKTKTGYSTAAKEIESLAVKNPHPFLDHLLAHREFQKMKTTLDGLIKAVGDDGRIHTTFNQTVASTGRLSSTEPNLQNIPVRTPAGRKIRSAFVVGQGYKSLLTADYSQIEMRVMAHLSEDPGLIEAYQTGEDLHNFVGSKVFDVPVDQVTPELRRRVKAMSYGLVYGLSAFGLSQQLNIPAGEAKVIMESYFERFGGVKRYLDQVVEQARKDGFTSTLFGRRRYLPELSSDNRVARENAERAALNAPIQGTAADIIKIAMLRVDARLTAENCQSRVLLQVHDELVLEVASGEQEKVQQLVEEEMDAAISLRVPLEVSAGVGTNWEEAAH</sequence>
<dbReference type="InterPro" id="IPR018320">
    <property type="entry name" value="DNA_polymerase_1"/>
</dbReference>
<keyword evidence="13 17" id="KW-0234">DNA repair</keyword>
<dbReference type="SMART" id="SM00279">
    <property type="entry name" value="HhH2"/>
    <property type="match status" value="1"/>
</dbReference>
<organism evidence="21 22">
    <name type="scientific">Corynebacterium diphtheriae (strain ATCC 700971 / NCTC 13129 / Biotype gravis)</name>
    <dbReference type="NCBI Taxonomy" id="257309"/>
    <lineage>
        <taxon>Bacteria</taxon>
        <taxon>Bacillati</taxon>
        <taxon>Actinomycetota</taxon>
        <taxon>Actinomycetes</taxon>
        <taxon>Mycobacteriales</taxon>
        <taxon>Corynebacteriaceae</taxon>
        <taxon>Corynebacterium</taxon>
    </lineage>
</organism>
<proteinExistence type="inferred from homology"/>
<dbReference type="Gene3D" id="1.20.1060.10">
    <property type="entry name" value="Taq DNA Polymerase, Chain T, domain 4"/>
    <property type="match status" value="1"/>
</dbReference>
<dbReference type="InterPro" id="IPR054690">
    <property type="entry name" value="DNA_polI_exonuclease"/>
</dbReference>
<dbReference type="EMBL" id="BX248357">
    <property type="protein sequence ID" value="CAE49666.1"/>
    <property type="molecule type" value="Genomic_DNA"/>
</dbReference>
<dbReference type="NCBIfam" id="TIGR00593">
    <property type="entry name" value="pola"/>
    <property type="match status" value="1"/>
</dbReference>
<keyword evidence="7" id="KW-0540">Nuclease</keyword>
<dbReference type="Pfam" id="PF01367">
    <property type="entry name" value="5_3_exonuc"/>
    <property type="match status" value="1"/>
</dbReference>
<comment type="function">
    <text evidence="15">In addition to polymerase activity, this DNA polymerase exhibits 3'-5' and 5'-3' exonuclease activity.</text>
</comment>
<dbReference type="InterPro" id="IPR020045">
    <property type="entry name" value="DNA_polI_H3TH"/>
</dbReference>